<sequence length="51" mass="5042">GATGLQRVAEAALQVTEKAGAHQISGAKTALAHAMGGMDQLNGLMIIAGNP</sequence>
<dbReference type="Gene3D" id="3.40.47.10">
    <property type="match status" value="1"/>
</dbReference>
<dbReference type="AlphaFoldDB" id="A0A0S7XSN3"/>
<organism evidence="2 3">
    <name type="scientific">candidate division WOR-1 bacterium DG_54_3</name>
    <dbReference type="NCBI Taxonomy" id="1703775"/>
    <lineage>
        <taxon>Bacteria</taxon>
        <taxon>Bacillati</taxon>
        <taxon>Saganbacteria</taxon>
    </lineage>
</organism>
<gene>
    <name evidence="2" type="ORF">AMJ44_10070</name>
</gene>
<accession>A0A0S7XSN3</accession>
<evidence type="ECO:0000313" key="3">
    <source>
        <dbReference type="Proteomes" id="UP000051861"/>
    </source>
</evidence>
<evidence type="ECO:0000259" key="1">
    <source>
        <dbReference type="Pfam" id="PF22691"/>
    </source>
</evidence>
<dbReference type="InterPro" id="IPR055140">
    <property type="entry name" value="Thiolase_C_2"/>
</dbReference>
<name>A0A0S7XSN3_UNCSA</name>
<reference evidence="2 3" key="1">
    <citation type="journal article" date="2015" name="Microbiome">
        <title>Genomic resolution of linkages in carbon, nitrogen, and sulfur cycling among widespread estuary sediment bacteria.</title>
        <authorList>
            <person name="Baker B.J."/>
            <person name="Lazar C.S."/>
            <person name="Teske A.P."/>
            <person name="Dick G.J."/>
        </authorList>
    </citation>
    <scope>NUCLEOTIDE SEQUENCE [LARGE SCALE GENOMIC DNA]</scope>
    <source>
        <strain evidence="2">DG_54_3</strain>
    </source>
</reference>
<comment type="caution">
    <text evidence="2">The sequence shown here is derived from an EMBL/GenBank/DDBJ whole genome shotgun (WGS) entry which is preliminary data.</text>
</comment>
<protein>
    <submittedName>
        <fullName evidence="2">Acetyl-CoA acetyltransferase</fullName>
    </submittedName>
</protein>
<dbReference type="GO" id="GO:0016746">
    <property type="term" value="F:acyltransferase activity"/>
    <property type="evidence" value="ECO:0007669"/>
    <property type="project" value="InterPro"/>
</dbReference>
<dbReference type="EMBL" id="LIZX01000115">
    <property type="protein sequence ID" value="KPJ65450.1"/>
    <property type="molecule type" value="Genomic_DNA"/>
</dbReference>
<dbReference type="InterPro" id="IPR016039">
    <property type="entry name" value="Thiolase-like"/>
</dbReference>
<feature type="domain" description="Thiolase C-terminal" evidence="1">
    <location>
        <begin position="1"/>
        <end position="47"/>
    </location>
</feature>
<dbReference type="Proteomes" id="UP000051861">
    <property type="component" value="Unassembled WGS sequence"/>
</dbReference>
<dbReference type="Pfam" id="PF22691">
    <property type="entry name" value="Thiolase_C_1"/>
    <property type="match status" value="1"/>
</dbReference>
<proteinExistence type="predicted"/>
<feature type="non-terminal residue" evidence="2">
    <location>
        <position position="1"/>
    </location>
</feature>
<evidence type="ECO:0000313" key="2">
    <source>
        <dbReference type="EMBL" id="KPJ65450.1"/>
    </source>
</evidence>
<keyword evidence="2" id="KW-0808">Transferase</keyword>